<dbReference type="InterPro" id="IPR000731">
    <property type="entry name" value="SSD"/>
</dbReference>
<reference evidence="12 13" key="1">
    <citation type="journal article" date="2018" name="Front. Microbiol.">
        <title>Prospects for Fungal Bioremediation of Acidic Radioactive Waste Sites: Characterization and Genome Sequence of Rhodotorula taiwanensis MD1149.</title>
        <authorList>
            <person name="Tkavc R."/>
            <person name="Matrosova V.Y."/>
            <person name="Grichenko O.E."/>
            <person name="Gostincar C."/>
            <person name="Volpe R.P."/>
            <person name="Klimenkova P."/>
            <person name="Gaidamakova E.K."/>
            <person name="Zhou C.E."/>
            <person name="Stewart B.J."/>
            <person name="Lyman M.G."/>
            <person name="Malfatti S.A."/>
            <person name="Rubinfeld B."/>
            <person name="Courtot M."/>
            <person name="Singh J."/>
            <person name="Dalgard C.L."/>
            <person name="Hamilton T."/>
            <person name="Frey K.G."/>
            <person name="Gunde-Cimerman N."/>
            <person name="Dugan L."/>
            <person name="Daly M.J."/>
        </authorList>
    </citation>
    <scope>NUCLEOTIDE SEQUENCE [LARGE SCALE GENOMIC DNA]</scope>
    <source>
        <strain evidence="12 13">MD1149</strain>
    </source>
</reference>
<dbReference type="FunFam" id="1.10.3270.10:FF:000001">
    <property type="entry name" value="3-hydroxy-3-methylglutaryl coenzyme A reductase"/>
    <property type="match status" value="1"/>
</dbReference>
<dbReference type="InterPro" id="IPR002202">
    <property type="entry name" value="HMG_CoA_Rdtase"/>
</dbReference>
<feature type="transmembrane region" description="Helical" evidence="9">
    <location>
        <begin position="318"/>
        <end position="339"/>
    </location>
</feature>
<keyword evidence="5 9" id="KW-0521">NADP</keyword>
<comment type="caution">
    <text evidence="12">The sequence shown here is derived from an EMBL/GenBank/DDBJ whole genome shotgun (WGS) entry which is preliminary data.</text>
</comment>
<feature type="transmembrane region" description="Helical" evidence="9">
    <location>
        <begin position="355"/>
        <end position="381"/>
    </location>
</feature>
<dbReference type="Pfam" id="PF12349">
    <property type="entry name" value="Sterol-sensing"/>
    <property type="match status" value="1"/>
</dbReference>
<dbReference type="NCBIfam" id="TIGR00533">
    <property type="entry name" value="HMG_CoA_R_NADP"/>
    <property type="match status" value="1"/>
</dbReference>
<evidence type="ECO:0000256" key="9">
    <source>
        <dbReference type="RuleBase" id="RU361219"/>
    </source>
</evidence>
<evidence type="ECO:0000259" key="11">
    <source>
        <dbReference type="PROSITE" id="PS50156"/>
    </source>
</evidence>
<dbReference type="SUPFAM" id="SSF55035">
    <property type="entry name" value="NAD-binding domain of HMG-CoA reductase"/>
    <property type="match status" value="1"/>
</dbReference>
<feature type="region of interest" description="Disordered" evidence="10">
    <location>
        <begin position="806"/>
        <end position="861"/>
    </location>
</feature>
<dbReference type="GO" id="GO:0008299">
    <property type="term" value="P:isoprenoid biosynthetic process"/>
    <property type="evidence" value="ECO:0007669"/>
    <property type="project" value="InterPro"/>
</dbReference>
<dbReference type="CDD" id="cd00643">
    <property type="entry name" value="HMG-CoA_reductase_classI"/>
    <property type="match status" value="1"/>
</dbReference>
<evidence type="ECO:0000256" key="6">
    <source>
        <dbReference type="ARBA" id="ARBA00022989"/>
    </source>
</evidence>
<dbReference type="EC" id="1.1.1.34" evidence="9"/>
<proteinExistence type="inferred from homology"/>
<dbReference type="Proteomes" id="UP000237144">
    <property type="component" value="Unassembled WGS sequence"/>
</dbReference>
<dbReference type="PRINTS" id="PR00071">
    <property type="entry name" value="HMGCOARDTASE"/>
</dbReference>
<dbReference type="Gene3D" id="3.90.770.10">
    <property type="entry name" value="3-hydroxy-3-methylglutaryl-coenzyme A Reductase, Chain A, domain 2"/>
    <property type="match status" value="1"/>
</dbReference>
<protein>
    <recommendedName>
        <fullName evidence="9">3-hydroxy-3-methylglutaryl coenzyme A reductase</fullName>
        <shortName evidence="9">HMG-CoA reductase</shortName>
        <ecNumber evidence="9">1.1.1.34</ecNumber>
    </recommendedName>
</protein>
<evidence type="ECO:0000256" key="5">
    <source>
        <dbReference type="ARBA" id="ARBA00022857"/>
    </source>
</evidence>
<dbReference type="InterPro" id="IPR023074">
    <property type="entry name" value="HMG_CoA_Rdtase_cat_sf"/>
</dbReference>
<evidence type="ECO:0000256" key="7">
    <source>
        <dbReference type="ARBA" id="ARBA00023002"/>
    </source>
</evidence>
<feature type="transmembrane region" description="Helical" evidence="9">
    <location>
        <begin position="503"/>
        <end position="527"/>
    </location>
</feature>
<dbReference type="GO" id="GO:0015936">
    <property type="term" value="P:coenzyme A metabolic process"/>
    <property type="evidence" value="ECO:0007669"/>
    <property type="project" value="InterPro"/>
</dbReference>
<dbReference type="UniPathway" id="UPA00058">
    <property type="reaction ID" value="UER00103"/>
</dbReference>
<comment type="similarity">
    <text evidence="2 9">Belongs to the HMG-CoA reductase family.</text>
</comment>
<keyword evidence="13" id="KW-1185">Reference proteome</keyword>
<dbReference type="GO" id="GO:0004420">
    <property type="term" value="F:hydroxymethylglutaryl-CoA reductase (NADPH) activity"/>
    <property type="evidence" value="ECO:0007669"/>
    <property type="project" value="UniProtKB-EC"/>
</dbReference>
<dbReference type="PANTHER" id="PTHR10572:SF24">
    <property type="entry name" value="3-HYDROXY-3-METHYLGLUTARYL-COENZYME A REDUCTASE"/>
    <property type="match status" value="1"/>
</dbReference>
<dbReference type="InterPro" id="IPR004554">
    <property type="entry name" value="HMG_CoA_Rdtase_eu_arc"/>
</dbReference>
<feature type="compositionally biased region" description="Polar residues" evidence="10">
    <location>
        <begin position="1382"/>
        <end position="1392"/>
    </location>
</feature>
<evidence type="ECO:0000256" key="4">
    <source>
        <dbReference type="ARBA" id="ARBA00022824"/>
    </source>
</evidence>
<dbReference type="InterPro" id="IPR009029">
    <property type="entry name" value="HMG_CoA_Rdtase_sub-bd_dom_sf"/>
</dbReference>
<dbReference type="Pfam" id="PF00368">
    <property type="entry name" value="HMG-CoA_red"/>
    <property type="match status" value="1"/>
</dbReference>
<dbReference type="PROSITE" id="PS00318">
    <property type="entry name" value="HMG_COA_REDUCTASE_2"/>
    <property type="match status" value="1"/>
</dbReference>
<dbReference type="InterPro" id="IPR009023">
    <property type="entry name" value="HMG_CoA_Rdtase_NAD(P)-bd_sf"/>
</dbReference>
<accession>A0A2S5BBN2</accession>
<dbReference type="PANTHER" id="PTHR10572">
    <property type="entry name" value="3-HYDROXY-3-METHYLGLUTARYL-COENZYME A REDUCTASE"/>
    <property type="match status" value="1"/>
</dbReference>
<evidence type="ECO:0000256" key="3">
    <source>
        <dbReference type="ARBA" id="ARBA00022692"/>
    </source>
</evidence>
<organism evidence="12 13">
    <name type="scientific">Rhodotorula taiwanensis</name>
    <dbReference type="NCBI Taxonomy" id="741276"/>
    <lineage>
        <taxon>Eukaryota</taxon>
        <taxon>Fungi</taxon>
        <taxon>Dikarya</taxon>
        <taxon>Basidiomycota</taxon>
        <taxon>Pucciniomycotina</taxon>
        <taxon>Microbotryomycetes</taxon>
        <taxon>Sporidiobolales</taxon>
        <taxon>Sporidiobolaceae</taxon>
        <taxon>Rhodotorula</taxon>
    </lineage>
</organism>
<evidence type="ECO:0000313" key="13">
    <source>
        <dbReference type="Proteomes" id="UP000237144"/>
    </source>
</evidence>
<feature type="transmembrane region" description="Helical" evidence="9">
    <location>
        <begin position="479"/>
        <end position="497"/>
    </location>
</feature>
<dbReference type="FunFam" id="3.90.770.10:FF:000001">
    <property type="entry name" value="3-hydroxy-3-methylglutaryl coenzyme A reductase"/>
    <property type="match status" value="1"/>
</dbReference>
<dbReference type="FunFam" id="3.30.70.420:FF:000001">
    <property type="entry name" value="3-hydroxy-3-methylglutaryl coenzyme A reductase"/>
    <property type="match status" value="1"/>
</dbReference>
<feature type="compositionally biased region" description="Basic and acidic residues" evidence="10">
    <location>
        <begin position="816"/>
        <end position="831"/>
    </location>
</feature>
<dbReference type="Gene3D" id="3.30.70.420">
    <property type="entry name" value="Hydroxymethylglutaryl-CoA reductase, class I/II, NAD/NADP-binding domain"/>
    <property type="match status" value="1"/>
</dbReference>
<keyword evidence="4 9" id="KW-0256">Endoplasmic reticulum</keyword>
<name>A0A2S5BBN2_9BASI</name>
<dbReference type="STRING" id="741276.A0A2S5BBN2"/>
<sequence>MSSSSFSSLRPPILRLAKLGTKYPIEAIVTFFCAATLVYFQLIKVSDASSSRAISRPTRLEDLGALLLLWSSRSSEEGALVPQDHRLWTLNDFRPVPDGELTYAAALARKQVVRNSDFLLYDDDVLPSINAANRHPSIAFSPSTGLWNSVSPSEPSPANGVELWLRQLVVETPNDMSVARKNEVKELLSADSMLAFDGIEDCYRLGNDCWNVQTQPTLNLTVKSFAFTSLVGPNQFLSNFTILPLETETVALEKVKRSVGRKRYTSFFNRGREDFVVEGPDQPSEDRKREMESVQWMLFAAKVFVLRFWGLAKRADSADIFVMLIAYVLMHSTFVSLYLNMRRLTTSLKPTSSSLGFLLATLALASSCVAFMFALLTAWYLEIQVNPVLLGEALPFLVITIGFEKPFVLTRAVFSHHAIGPGGAYGGVSTRGTSTPTGNGKAPTPSQAPFGLRFAPPVPSRDIVLSAVSKTGPSIIRDYAIEVAVLFIGAMSGVAGLREFCQLAAVILVWDAFCLVGFFVSILTIMVEIHRIKVMRHFRRTDSSADLARLLDDPNSFRDADAQASDDDAASEAPELTFRERLVHLLTGVAPSDKNRSSNPAARLKVLLLAAFLTLHSFNLVTTLTAKTALGRHMDHAPSSSHVQQVDTTNPILSSTLLQLVAAHAGGTELLVHVVPAVHLRAVDRTLPAIASTLPAPDALPDLATSTGSFASIDQFLSRWTRLVGDPIVSKWIVIALGLSLFLNGYLLKGIASGSDSFGHGSAAEIAARVLLASTGANANNDDDEAAKERLRRSFSLLREELQDEWTQKDAASMQREYDRHERKAERDAELKAPSVVTVEATKPRGDGDSSEDSPPGSPILIRTRNLRNGPAAAAAAAATSAEKLEVPEERTVAPRLKLSPSTVALVSATSGEVPETPRDLETCVKIFNGGEGAVLLNDEEIIQLVQKGKMAAYALEKLLQDHVRAVAIRRALISRASARKTLEESDLPYLHFDYSRVMGQCCENVVGYMPLPVGIAGPLRIDGHVLPIPMATTEGALVASTSRGCKALNVSGGVTTVVTQDAMTRGPALGFPSVVMCAAAKRWIDSEEGSNILKAAFNSTSRFARLKSLKAAMAGRTLFVRFATQTGDAMGMNMISKGTERALDLMMTDYFPEMKVISLSGNYCTDKKPAAINWIEGRGKSVVAEGIVPGDAVKSILKTTVDDLVRLNIQKNLIGSAMAGSVGGFNAHASNILTAIYLATGQDPAQNVESSNCMTLMEAINDGKDLLITCSMPSIEVGTVGGGTILLPQAAMLEMLGVKGPHPTSPGTNAQQLARIVCASVMAGELSLMSALAAGSLVQSHLAHNRSAPATPAPQTPLIGSRPTTPSLASGAASHGPRLTPLTSTVTATKE</sequence>
<dbReference type="PROSITE" id="PS50156">
    <property type="entry name" value="SSD"/>
    <property type="match status" value="1"/>
</dbReference>
<dbReference type="SUPFAM" id="SSF56542">
    <property type="entry name" value="Substrate-binding domain of HMG-CoA reductase"/>
    <property type="match status" value="1"/>
</dbReference>
<feature type="domain" description="SSD" evidence="11">
    <location>
        <begin position="319"/>
        <end position="525"/>
    </location>
</feature>
<dbReference type="Gene3D" id="1.10.3270.10">
    <property type="entry name" value="HMGR, N-terminal domain"/>
    <property type="match status" value="1"/>
</dbReference>
<dbReference type="InterPro" id="IPR053958">
    <property type="entry name" value="HMGCR/SNAP/NPC1-like_SSD"/>
</dbReference>
<dbReference type="PROSITE" id="PS01192">
    <property type="entry name" value="HMG_COA_REDUCTASE_3"/>
    <property type="match status" value="1"/>
</dbReference>
<dbReference type="OrthoDB" id="310654at2759"/>
<feature type="transmembrane region" description="Helical" evidence="9">
    <location>
        <begin position="606"/>
        <end position="626"/>
    </location>
</feature>
<dbReference type="InterPro" id="IPR023076">
    <property type="entry name" value="HMG_CoA_Rdtase_CS"/>
</dbReference>
<dbReference type="PROSITE" id="PS50065">
    <property type="entry name" value="HMG_COA_REDUCTASE_4"/>
    <property type="match status" value="1"/>
</dbReference>
<comment type="catalytic activity">
    <reaction evidence="9">
        <text>(R)-mevalonate + 2 NADP(+) + CoA = (3S)-3-hydroxy-3-methylglutaryl-CoA + 2 NADPH + 2 H(+)</text>
        <dbReference type="Rhea" id="RHEA:15989"/>
        <dbReference type="ChEBI" id="CHEBI:15378"/>
        <dbReference type="ChEBI" id="CHEBI:36464"/>
        <dbReference type="ChEBI" id="CHEBI:43074"/>
        <dbReference type="ChEBI" id="CHEBI:57287"/>
        <dbReference type="ChEBI" id="CHEBI:57783"/>
        <dbReference type="ChEBI" id="CHEBI:58349"/>
        <dbReference type="EC" id="1.1.1.34"/>
    </reaction>
</comment>
<evidence type="ECO:0000256" key="1">
    <source>
        <dbReference type="ARBA" id="ARBA00004477"/>
    </source>
</evidence>
<evidence type="ECO:0000256" key="10">
    <source>
        <dbReference type="SAM" id="MobiDB-lite"/>
    </source>
</evidence>
<dbReference type="InterPro" id="IPR023282">
    <property type="entry name" value="HMG_CoA_Rdtase_N"/>
</dbReference>
<evidence type="ECO:0000256" key="8">
    <source>
        <dbReference type="ARBA" id="ARBA00023136"/>
    </source>
</evidence>
<keyword evidence="3 9" id="KW-0812">Transmembrane</keyword>
<dbReference type="GO" id="GO:0005778">
    <property type="term" value="C:peroxisomal membrane"/>
    <property type="evidence" value="ECO:0007669"/>
    <property type="project" value="TreeGrafter"/>
</dbReference>
<dbReference type="GO" id="GO:0006696">
    <property type="term" value="P:ergosterol biosynthetic process"/>
    <property type="evidence" value="ECO:0007669"/>
    <property type="project" value="TreeGrafter"/>
</dbReference>
<evidence type="ECO:0000313" key="12">
    <source>
        <dbReference type="EMBL" id="POY74180.1"/>
    </source>
</evidence>
<dbReference type="GO" id="GO:0005789">
    <property type="term" value="C:endoplasmic reticulum membrane"/>
    <property type="evidence" value="ECO:0007669"/>
    <property type="project" value="UniProtKB-SubCell"/>
</dbReference>
<keyword evidence="7 9" id="KW-0560">Oxidoreductase</keyword>
<feature type="transmembrane region" description="Helical" evidence="9">
    <location>
        <begin position="387"/>
        <end position="403"/>
    </location>
</feature>
<dbReference type="EMBL" id="PJQD01000028">
    <property type="protein sequence ID" value="POY74180.1"/>
    <property type="molecule type" value="Genomic_DNA"/>
</dbReference>
<keyword evidence="6 9" id="KW-1133">Transmembrane helix</keyword>
<feature type="region of interest" description="Disordered" evidence="10">
    <location>
        <begin position="1346"/>
        <end position="1392"/>
    </location>
</feature>
<evidence type="ECO:0000256" key="2">
    <source>
        <dbReference type="ARBA" id="ARBA00007661"/>
    </source>
</evidence>
<dbReference type="PROSITE" id="PS00066">
    <property type="entry name" value="HMG_COA_REDUCTASE_1"/>
    <property type="match status" value="1"/>
</dbReference>
<gene>
    <name evidence="12" type="ORF">BMF94_2754</name>
</gene>
<keyword evidence="8 9" id="KW-0472">Membrane</keyword>
<comment type="pathway">
    <text evidence="9">Metabolic intermediate biosynthesis; (R)-mevalonate biosynthesis; (R)-mevalonate from acetyl-CoA: step 3/3.</text>
</comment>
<comment type="subcellular location">
    <subcellularLocation>
        <location evidence="1 9">Endoplasmic reticulum membrane</location>
        <topology evidence="1 9">Multi-pass membrane protein</topology>
    </subcellularLocation>
</comment>